<dbReference type="OrthoDB" id="9797795at2"/>
<protein>
    <submittedName>
        <fullName evidence="4">ADP-heptose--LPS heptosyltransferase</fullName>
        <ecNumber evidence="4">2.-.-.-</ecNumber>
    </submittedName>
</protein>
<evidence type="ECO:0000313" key="5">
    <source>
        <dbReference type="Proteomes" id="UP000001364"/>
    </source>
</evidence>
<dbReference type="RefSeq" id="YP_002515765.1">
    <property type="nucleotide sequence ID" value="NC_011916.1"/>
</dbReference>
<dbReference type="GO" id="GO:0009244">
    <property type="term" value="P:lipopolysaccharide core region biosynthetic process"/>
    <property type="evidence" value="ECO:0007669"/>
    <property type="project" value="TreeGrafter"/>
</dbReference>
<dbReference type="EMBL" id="CP001340">
    <property type="protein sequence ID" value="ACL93857.1"/>
    <property type="molecule type" value="Genomic_DNA"/>
</dbReference>
<dbReference type="PhylomeDB" id="A0A0H3C4G4"/>
<name>A0A0H3C4G4_CAUVN</name>
<sequence length="404" mass="43603">MTQRAFPILFITATRIGDAVLSSGLIKMLADQIPNARFTIVAGPLAAPLFAHVPGLDRVIVMEKGKGKGHWFKLWRQVRHKKWSLIVDLRGSATALFLRRDKRAIWKKVPGEVVHKVVDAARTLKLEGDPPPPYLYITPEVQALADELLGLTEGGETGPILAVGPAANWIGKVWPIERFTQTAAQLLDKDGPMAGGRLLILGGPEDTRMVEELRMASARGRTIDLTGKVDLLTAYACLKRASLFIGNDSGLMHIAAAAGTPTVGLFGPSDERRYAPWGEHAVAVRGPRSFDQFLTIDPELSQAIRHMSDLPVTTVFKAAKDLLAKVSGTVPSIVSDAVSEAEIVGSTPPAEPEAMAQTTVDPIEAAPTDALSDPADEGEAKRPIEDAVEPLKTQRRAARPRKAR</sequence>
<organism evidence="4 5">
    <name type="scientific">Caulobacter vibrioides (strain NA1000 / CB15N)</name>
    <name type="common">Caulobacter crescentus</name>
    <dbReference type="NCBI Taxonomy" id="565050"/>
    <lineage>
        <taxon>Bacteria</taxon>
        <taxon>Pseudomonadati</taxon>
        <taxon>Pseudomonadota</taxon>
        <taxon>Alphaproteobacteria</taxon>
        <taxon>Caulobacterales</taxon>
        <taxon>Caulobacteraceae</taxon>
        <taxon>Caulobacter</taxon>
    </lineage>
</organism>
<keyword evidence="1" id="KW-0328">Glycosyltransferase</keyword>
<dbReference type="AlphaFoldDB" id="A0A0H3C4G4"/>
<keyword evidence="2 4" id="KW-0808">Transferase</keyword>
<dbReference type="GeneID" id="7331089"/>
<feature type="compositionally biased region" description="Basic residues" evidence="3">
    <location>
        <begin position="393"/>
        <end position="404"/>
    </location>
</feature>
<dbReference type="CDD" id="cd03789">
    <property type="entry name" value="GT9_LPS_heptosyltransferase"/>
    <property type="match status" value="1"/>
</dbReference>
<dbReference type="Pfam" id="PF01075">
    <property type="entry name" value="Glyco_transf_9"/>
    <property type="match status" value="1"/>
</dbReference>
<dbReference type="InterPro" id="IPR051199">
    <property type="entry name" value="LPS_LOS_Heptosyltrfase"/>
</dbReference>
<dbReference type="PATRIC" id="fig|565050.3.peg.389"/>
<dbReference type="GO" id="GO:0005829">
    <property type="term" value="C:cytosol"/>
    <property type="evidence" value="ECO:0007669"/>
    <property type="project" value="TreeGrafter"/>
</dbReference>
<evidence type="ECO:0000256" key="1">
    <source>
        <dbReference type="ARBA" id="ARBA00022676"/>
    </source>
</evidence>
<evidence type="ECO:0000313" key="4">
    <source>
        <dbReference type="EMBL" id="ACL93857.1"/>
    </source>
</evidence>
<dbReference type="Gene3D" id="3.40.50.2000">
    <property type="entry name" value="Glycogen Phosphorylase B"/>
    <property type="match status" value="2"/>
</dbReference>
<dbReference type="SMR" id="A0A0H3C4G4"/>
<reference evidence="4 5" key="1">
    <citation type="journal article" date="2010" name="J. Bacteriol.">
        <title>The genetic basis of laboratory adaptation in Caulobacter crescentus.</title>
        <authorList>
            <person name="Marks M.E."/>
            <person name="Castro-Rojas C.M."/>
            <person name="Teiling C."/>
            <person name="Du L."/>
            <person name="Kapatral V."/>
            <person name="Walunas T.L."/>
            <person name="Crosson S."/>
        </authorList>
    </citation>
    <scope>NUCLEOTIDE SEQUENCE [LARGE SCALE GENOMIC DNA]</scope>
    <source>
        <strain evidence="5">NA1000 / CB15N</strain>
    </source>
</reference>
<accession>A0A0H3C4G4</accession>
<dbReference type="GO" id="GO:0008713">
    <property type="term" value="F:ADP-heptose-lipopolysaccharide heptosyltransferase activity"/>
    <property type="evidence" value="ECO:0007669"/>
    <property type="project" value="TreeGrafter"/>
</dbReference>
<evidence type="ECO:0000256" key="2">
    <source>
        <dbReference type="ARBA" id="ARBA00022679"/>
    </source>
</evidence>
<dbReference type="PANTHER" id="PTHR30160">
    <property type="entry name" value="TETRAACYLDISACCHARIDE 4'-KINASE-RELATED"/>
    <property type="match status" value="1"/>
</dbReference>
<dbReference type="SUPFAM" id="SSF53756">
    <property type="entry name" value="UDP-Glycosyltransferase/glycogen phosphorylase"/>
    <property type="match status" value="1"/>
</dbReference>
<dbReference type="Proteomes" id="UP000001364">
    <property type="component" value="Chromosome"/>
</dbReference>
<dbReference type="RefSeq" id="WP_010918274.1">
    <property type="nucleotide sequence ID" value="NC_011916.1"/>
</dbReference>
<feature type="region of interest" description="Disordered" evidence="3">
    <location>
        <begin position="345"/>
        <end position="404"/>
    </location>
</feature>
<gene>
    <name evidence="4" type="ordered locus">CCNA_00390</name>
</gene>
<dbReference type="EC" id="2.-.-.-" evidence="4"/>
<dbReference type="HOGENOM" id="CLU_038371_7_0_5"/>
<dbReference type="KEGG" id="ccs:CCNA_00390"/>
<dbReference type="InterPro" id="IPR002201">
    <property type="entry name" value="Glyco_trans_9"/>
</dbReference>
<proteinExistence type="predicted"/>
<evidence type="ECO:0000256" key="3">
    <source>
        <dbReference type="SAM" id="MobiDB-lite"/>
    </source>
</evidence>
<dbReference type="PANTHER" id="PTHR30160:SF7">
    <property type="entry name" value="ADP-HEPTOSE--LPS HEPTOSYLTRANSFERASE 2"/>
    <property type="match status" value="1"/>
</dbReference>
<keyword evidence="5" id="KW-1185">Reference proteome</keyword>